<dbReference type="SUPFAM" id="SSF46689">
    <property type="entry name" value="Homeodomain-like"/>
    <property type="match status" value="1"/>
</dbReference>
<dbReference type="GO" id="GO:0006355">
    <property type="term" value="P:regulation of DNA-templated transcription"/>
    <property type="evidence" value="ECO:0007669"/>
    <property type="project" value="InterPro"/>
</dbReference>
<dbReference type="GO" id="GO:0005524">
    <property type="term" value="F:ATP binding"/>
    <property type="evidence" value="ECO:0007669"/>
    <property type="project" value="UniProtKB-KW"/>
</dbReference>
<dbReference type="PROSITE" id="PS50045">
    <property type="entry name" value="SIGMA54_INTERACT_4"/>
    <property type="match status" value="1"/>
</dbReference>
<evidence type="ECO:0000256" key="4">
    <source>
        <dbReference type="ARBA" id="ARBA00023015"/>
    </source>
</evidence>
<evidence type="ECO:0000256" key="6">
    <source>
        <dbReference type="ARBA" id="ARBA00023163"/>
    </source>
</evidence>
<sequence length="606" mass="64142">MATALISDLTRARRDFFDRGAEPIGLREPILRSWRRCAERGLDAHGEPAIEPLGQSGLRELKERNERLIRLSRPQLEMLAGEAHDVGGLVILSDGAGSVLDALGDADFGAKAANVALKPGVRWAEAATGTNAIGAALLERRGVEVRGAEHFFDSHRILACAAAPIFDPFGGMVGALDLSSAAGGPYPPPLQLVRLGVDRIEHGMFAEGFSGCEIVRLHADRAMLGSPQEGVLVFDSARLVAANRHGLALMGLDWTALGGRSFGDLFDGVAKGGMIRGRSGGSLHIVEPEAAKLHPVRGPERDHAGAPDPVFEPATLADLARAVRLVDGDVPVLIQGETGSGKEMFARAVHARSARGSKPFIAVNCAALPEGLIEAELFGYEHGAFTGARRAGSKGLLREADGGVLFLDEIGDMPVLLQARLLRVVQDRAVTPLGGGRPIPLDIRLICATHRDLDGLVGAEAFRSDLYFRLAQFTFVLPPLRAAADRIATIEAVWDGMARDGRRLGREALETMAAHDWPGNHRELAGVLKAMIALSEAGETLGPDCLPASVRSAAPETPATPPSKLESLARAAMLAAIDDCGGNVAAAARRLGVSRSTLYRRALGRD</sequence>
<protein>
    <submittedName>
        <fullName evidence="8">Sigma-54-dependent Fis family transcriptional regulator</fullName>
    </submittedName>
</protein>
<dbReference type="Gene3D" id="3.30.450.40">
    <property type="match status" value="1"/>
</dbReference>
<keyword evidence="2" id="KW-0067">ATP-binding</keyword>
<organism evidence="8 9">
    <name type="scientific">Hansschlegelia quercus</name>
    <dbReference type="NCBI Taxonomy" id="2528245"/>
    <lineage>
        <taxon>Bacteria</taxon>
        <taxon>Pseudomonadati</taxon>
        <taxon>Pseudomonadota</taxon>
        <taxon>Alphaproteobacteria</taxon>
        <taxon>Hyphomicrobiales</taxon>
        <taxon>Methylopilaceae</taxon>
        <taxon>Hansschlegelia</taxon>
    </lineage>
</organism>
<dbReference type="InterPro" id="IPR002197">
    <property type="entry name" value="HTH_Fis"/>
</dbReference>
<evidence type="ECO:0000259" key="7">
    <source>
        <dbReference type="PROSITE" id="PS50045"/>
    </source>
</evidence>
<dbReference type="PANTHER" id="PTHR32071">
    <property type="entry name" value="TRANSCRIPTIONAL REGULATORY PROTEIN"/>
    <property type="match status" value="1"/>
</dbReference>
<dbReference type="Proteomes" id="UP000291613">
    <property type="component" value="Unassembled WGS sequence"/>
</dbReference>
<evidence type="ECO:0000313" key="9">
    <source>
        <dbReference type="Proteomes" id="UP000291613"/>
    </source>
</evidence>
<feature type="domain" description="Sigma-54 factor interaction" evidence="7">
    <location>
        <begin position="324"/>
        <end position="533"/>
    </location>
</feature>
<evidence type="ECO:0000313" key="8">
    <source>
        <dbReference type="EMBL" id="TBN48345.1"/>
    </source>
</evidence>
<dbReference type="InterPro" id="IPR003593">
    <property type="entry name" value="AAA+_ATPase"/>
</dbReference>
<dbReference type="InterPro" id="IPR025662">
    <property type="entry name" value="Sigma_54_int_dom_ATP-bd_1"/>
</dbReference>
<keyword evidence="1" id="KW-0547">Nucleotide-binding</keyword>
<dbReference type="InterPro" id="IPR002078">
    <property type="entry name" value="Sigma_54_int"/>
</dbReference>
<proteinExistence type="predicted"/>
<dbReference type="CDD" id="cd00009">
    <property type="entry name" value="AAA"/>
    <property type="match status" value="1"/>
</dbReference>
<reference evidence="8 9" key="1">
    <citation type="submission" date="2019-02" db="EMBL/GenBank/DDBJ databases">
        <title>Hansschlegelia quercus sp. nov., a novel methylotrophic bacterium from buds of oak (Quercus robur L.).</title>
        <authorList>
            <person name="Agafonova N.V."/>
            <person name="Kaparullina E.N."/>
            <person name="Grouzdev D.S."/>
            <person name="Doronina N.V."/>
        </authorList>
    </citation>
    <scope>NUCLEOTIDE SEQUENCE [LARGE SCALE GENOMIC DNA]</scope>
    <source>
        <strain evidence="8 9">Dub</strain>
    </source>
</reference>
<accession>A0A4V2JDE1</accession>
<dbReference type="Gene3D" id="1.10.10.60">
    <property type="entry name" value="Homeodomain-like"/>
    <property type="match status" value="1"/>
</dbReference>
<gene>
    <name evidence="8" type="ORF">EYR15_14840</name>
</gene>
<evidence type="ECO:0000256" key="2">
    <source>
        <dbReference type="ARBA" id="ARBA00022840"/>
    </source>
</evidence>
<keyword evidence="3" id="KW-0902">Two-component regulatory system</keyword>
<dbReference type="SUPFAM" id="SSF55781">
    <property type="entry name" value="GAF domain-like"/>
    <property type="match status" value="1"/>
</dbReference>
<dbReference type="FunFam" id="3.40.50.300:FF:000006">
    <property type="entry name" value="DNA-binding transcriptional regulator NtrC"/>
    <property type="match status" value="1"/>
</dbReference>
<evidence type="ECO:0000256" key="5">
    <source>
        <dbReference type="ARBA" id="ARBA00023159"/>
    </source>
</evidence>
<dbReference type="GO" id="GO:0043565">
    <property type="term" value="F:sequence-specific DNA binding"/>
    <property type="evidence" value="ECO:0007669"/>
    <property type="project" value="InterPro"/>
</dbReference>
<keyword evidence="6" id="KW-0804">Transcription</keyword>
<dbReference type="Pfam" id="PF00158">
    <property type="entry name" value="Sigma54_activat"/>
    <property type="match status" value="1"/>
</dbReference>
<dbReference type="Gene3D" id="1.10.8.60">
    <property type="match status" value="1"/>
</dbReference>
<dbReference type="Gene3D" id="3.40.50.300">
    <property type="entry name" value="P-loop containing nucleotide triphosphate hydrolases"/>
    <property type="match status" value="1"/>
</dbReference>
<dbReference type="GO" id="GO:0000160">
    <property type="term" value="P:phosphorelay signal transduction system"/>
    <property type="evidence" value="ECO:0007669"/>
    <property type="project" value="UniProtKB-KW"/>
</dbReference>
<evidence type="ECO:0000256" key="1">
    <source>
        <dbReference type="ARBA" id="ARBA00022741"/>
    </source>
</evidence>
<dbReference type="EMBL" id="SIUB01000008">
    <property type="protein sequence ID" value="TBN48345.1"/>
    <property type="molecule type" value="Genomic_DNA"/>
</dbReference>
<keyword evidence="4" id="KW-0805">Transcription regulation</keyword>
<keyword evidence="9" id="KW-1185">Reference proteome</keyword>
<dbReference type="SUPFAM" id="SSF52540">
    <property type="entry name" value="P-loop containing nucleoside triphosphate hydrolases"/>
    <property type="match status" value="1"/>
</dbReference>
<keyword evidence="5" id="KW-0010">Activator</keyword>
<dbReference type="OrthoDB" id="9762726at2"/>
<dbReference type="InterPro" id="IPR058031">
    <property type="entry name" value="AAA_lid_NorR"/>
</dbReference>
<evidence type="ECO:0000256" key="3">
    <source>
        <dbReference type="ARBA" id="ARBA00023012"/>
    </source>
</evidence>
<dbReference type="InterPro" id="IPR027417">
    <property type="entry name" value="P-loop_NTPase"/>
</dbReference>
<dbReference type="Pfam" id="PF25601">
    <property type="entry name" value="AAA_lid_14"/>
    <property type="match status" value="1"/>
</dbReference>
<dbReference type="PANTHER" id="PTHR32071:SF77">
    <property type="entry name" value="TRANSCRIPTIONAL REGULATORY PROTEIN"/>
    <property type="match status" value="1"/>
</dbReference>
<dbReference type="AlphaFoldDB" id="A0A4V2JDE1"/>
<dbReference type="SMART" id="SM00382">
    <property type="entry name" value="AAA"/>
    <property type="match status" value="1"/>
</dbReference>
<name>A0A4V2JDE1_9HYPH</name>
<dbReference type="PROSITE" id="PS00675">
    <property type="entry name" value="SIGMA54_INTERACT_1"/>
    <property type="match status" value="1"/>
</dbReference>
<dbReference type="RefSeq" id="WP_131004350.1">
    <property type="nucleotide sequence ID" value="NZ_JBHSZR010000011.1"/>
</dbReference>
<dbReference type="Pfam" id="PF02954">
    <property type="entry name" value="HTH_8"/>
    <property type="match status" value="1"/>
</dbReference>
<dbReference type="InterPro" id="IPR009057">
    <property type="entry name" value="Homeodomain-like_sf"/>
</dbReference>
<comment type="caution">
    <text evidence="8">The sequence shown here is derived from an EMBL/GenBank/DDBJ whole genome shotgun (WGS) entry which is preliminary data.</text>
</comment>
<dbReference type="InterPro" id="IPR029016">
    <property type="entry name" value="GAF-like_dom_sf"/>
</dbReference>